<feature type="domain" description="PiggyBac transposable element-derived protein" evidence="1">
    <location>
        <begin position="106"/>
        <end position="182"/>
    </location>
</feature>
<dbReference type="Proteomes" id="UP000694846">
    <property type="component" value="Unplaced"/>
</dbReference>
<evidence type="ECO:0000313" key="3">
    <source>
        <dbReference type="RefSeq" id="XP_025419597.1"/>
    </source>
</evidence>
<proteinExistence type="predicted"/>
<keyword evidence="2" id="KW-1185">Reference proteome</keyword>
<dbReference type="InterPro" id="IPR029526">
    <property type="entry name" value="PGBD"/>
</dbReference>
<reference evidence="3" key="1">
    <citation type="submission" date="2025-08" db="UniProtKB">
        <authorList>
            <consortium name="RefSeq"/>
        </authorList>
    </citation>
    <scope>IDENTIFICATION</scope>
    <source>
        <tissue evidence="3">Whole body</tissue>
    </source>
</reference>
<protein>
    <submittedName>
        <fullName evidence="3">PiggyBac transposable element-derived protein 3-like</fullName>
    </submittedName>
</protein>
<organism evidence="2 3">
    <name type="scientific">Sipha flava</name>
    <name type="common">yellow sugarcane aphid</name>
    <dbReference type="NCBI Taxonomy" id="143950"/>
    <lineage>
        <taxon>Eukaryota</taxon>
        <taxon>Metazoa</taxon>
        <taxon>Ecdysozoa</taxon>
        <taxon>Arthropoda</taxon>
        <taxon>Hexapoda</taxon>
        <taxon>Insecta</taxon>
        <taxon>Pterygota</taxon>
        <taxon>Neoptera</taxon>
        <taxon>Paraneoptera</taxon>
        <taxon>Hemiptera</taxon>
        <taxon>Sternorrhyncha</taxon>
        <taxon>Aphidomorpha</taxon>
        <taxon>Aphidoidea</taxon>
        <taxon>Aphididae</taxon>
        <taxon>Sipha</taxon>
    </lineage>
</organism>
<sequence length="183" mass="21378">MCYTPTDVLMVFIESILDDLVYQINLYRTQNNKILRIQREDMLVFIGTNFFMGYHNIPSYKNYWSTSPDLGVKLISNAMPRNTFEKILVNLHCNDNKSLPPNNKEKEISVDESMIKFKGRSSIKQYNPMKPIKRGYNIWSMADQKGYMLAFKVYQGKEENVSSEFENYGLGERVVLELTKSVE</sequence>
<accession>A0A8B8G9W7</accession>
<dbReference type="OrthoDB" id="6623797at2759"/>
<name>A0A8B8G9W7_9HEMI</name>
<evidence type="ECO:0000259" key="1">
    <source>
        <dbReference type="Pfam" id="PF13843"/>
    </source>
</evidence>
<dbReference type="PANTHER" id="PTHR46599">
    <property type="entry name" value="PIGGYBAC TRANSPOSABLE ELEMENT-DERIVED PROTEIN 4"/>
    <property type="match status" value="1"/>
</dbReference>
<feature type="domain" description="PiggyBac transposable element-derived protein" evidence="1">
    <location>
        <begin position="12"/>
        <end position="104"/>
    </location>
</feature>
<dbReference type="GeneID" id="112689931"/>
<dbReference type="Pfam" id="PF13843">
    <property type="entry name" value="DDE_Tnp_1_7"/>
    <property type="match status" value="2"/>
</dbReference>
<dbReference type="PANTHER" id="PTHR46599:SF3">
    <property type="entry name" value="PIGGYBAC TRANSPOSABLE ELEMENT-DERIVED PROTEIN 4"/>
    <property type="match status" value="1"/>
</dbReference>
<dbReference type="RefSeq" id="XP_025419597.1">
    <property type="nucleotide sequence ID" value="XM_025563812.1"/>
</dbReference>
<evidence type="ECO:0000313" key="2">
    <source>
        <dbReference type="Proteomes" id="UP000694846"/>
    </source>
</evidence>
<gene>
    <name evidence="3" type="primary">LOC112689931</name>
</gene>
<dbReference type="AlphaFoldDB" id="A0A8B8G9W7"/>